<dbReference type="Gene3D" id="1.20.120.1220">
    <property type="match status" value="1"/>
</dbReference>
<accession>K9H0Z7</accession>
<feature type="transmembrane region" description="Helical" evidence="6">
    <location>
        <begin position="114"/>
        <end position="138"/>
    </location>
</feature>
<evidence type="ECO:0000256" key="1">
    <source>
        <dbReference type="ARBA" id="ARBA00004651"/>
    </source>
</evidence>
<evidence type="ECO:0000256" key="4">
    <source>
        <dbReference type="ARBA" id="ARBA00022989"/>
    </source>
</evidence>
<dbReference type="InterPro" id="IPR000045">
    <property type="entry name" value="Prepilin_IV_endopep_pep"/>
</dbReference>
<evidence type="ECO:0000313" key="9">
    <source>
        <dbReference type="Proteomes" id="UP000009881"/>
    </source>
</evidence>
<evidence type="ECO:0000256" key="3">
    <source>
        <dbReference type="ARBA" id="ARBA00022692"/>
    </source>
</evidence>
<dbReference type="eggNOG" id="COG4960">
    <property type="taxonomic scope" value="Bacteria"/>
</dbReference>
<evidence type="ECO:0000256" key="2">
    <source>
        <dbReference type="ARBA" id="ARBA00022475"/>
    </source>
</evidence>
<comment type="subcellular location">
    <subcellularLocation>
        <location evidence="1">Cell membrane</location>
        <topology evidence="1">Multi-pass membrane protein</topology>
    </subcellularLocation>
</comment>
<sequence>MLSYGLSDMNTIADLLRTLSVLVLCGVVTYAAVVDALTFEISNTVSLVIIGAFAVWLLTGAPTGELALERLTAHVLTGGAVLIGGVLLFAAGAFGGGDAKMLAAVALWAGPQWVGLLLLFTALYGGFLCLALLMARAAARRTDSVPPLLEPLLSGETRVPYGIAIAAGTLTLFFVPASVAGA</sequence>
<evidence type="ECO:0000259" key="7">
    <source>
        <dbReference type="Pfam" id="PF01478"/>
    </source>
</evidence>
<dbReference type="PANTHER" id="PTHR36506">
    <property type="entry name" value="PREFLAGELLIN PEPTIDASE"/>
    <property type="match status" value="1"/>
</dbReference>
<reference evidence="8 9" key="1">
    <citation type="journal article" date="2013" name="Genome Announc.">
        <title>Draft Genome Sequence of an Alphaproteobacterium, Caenispirillum salinarum AK4(T), Isolated from a Solar Saltern.</title>
        <authorList>
            <person name="Khatri I."/>
            <person name="Singh A."/>
            <person name="Korpole S."/>
            <person name="Pinnaka A.K."/>
            <person name="Subramanian S."/>
        </authorList>
    </citation>
    <scope>NUCLEOTIDE SEQUENCE [LARGE SCALE GENOMIC DNA]</scope>
    <source>
        <strain evidence="8 9">AK4</strain>
    </source>
</reference>
<feature type="domain" description="Prepilin type IV endopeptidase peptidase" evidence="7">
    <location>
        <begin position="22"/>
        <end position="130"/>
    </location>
</feature>
<feature type="transmembrane region" description="Helical" evidence="6">
    <location>
        <begin position="71"/>
        <end position="94"/>
    </location>
</feature>
<dbReference type="InterPro" id="IPR052218">
    <property type="entry name" value="Preflagellin_Peptidase"/>
</dbReference>
<keyword evidence="2" id="KW-1003">Cell membrane</keyword>
<gene>
    <name evidence="8" type="ORF">C882_4026</name>
</gene>
<evidence type="ECO:0000313" key="8">
    <source>
        <dbReference type="EMBL" id="EKV30689.1"/>
    </source>
</evidence>
<dbReference type="STRING" id="1238182.C882_4026"/>
<comment type="caution">
    <text evidence="8">The sequence shown here is derived from an EMBL/GenBank/DDBJ whole genome shotgun (WGS) entry which is preliminary data.</text>
</comment>
<dbReference type="OrthoDB" id="5329005at2"/>
<dbReference type="RefSeq" id="WP_009540134.1">
    <property type="nucleotide sequence ID" value="NZ_ANHY01000007.1"/>
</dbReference>
<name>K9H0Z7_9PROT</name>
<evidence type="ECO:0000256" key="6">
    <source>
        <dbReference type="SAM" id="Phobius"/>
    </source>
</evidence>
<dbReference type="Pfam" id="PF01478">
    <property type="entry name" value="Peptidase_A24"/>
    <property type="match status" value="1"/>
</dbReference>
<proteinExistence type="predicted"/>
<organism evidence="8 9">
    <name type="scientific">Caenispirillum salinarum AK4</name>
    <dbReference type="NCBI Taxonomy" id="1238182"/>
    <lineage>
        <taxon>Bacteria</taxon>
        <taxon>Pseudomonadati</taxon>
        <taxon>Pseudomonadota</taxon>
        <taxon>Alphaproteobacteria</taxon>
        <taxon>Rhodospirillales</taxon>
        <taxon>Novispirillaceae</taxon>
        <taxon>Caenispirillum</taxon>
    </lineage>
</organism>
<feature type="transmembrane region" description="Helical" evidence="6">
    <location>
        <begin position="39"/>
        <end position="59"/>
    </location>
</feature>
<keyword evidence="3 6" id="KW-0812">Transmembrane</keyword>
<dbReference type="GO" id="GO:0004190">
    <property type="term" value="F:aspartic-type endopeptidase activity"/>
    <property type="evidence" value="ECO:0007669"/>
    <property type="project" value="InterPro"/>
</dbReference>
<dbReference type="EMBL" id="ANHY01000007">
    <property type="protein sequence ID" value="EKV30689.1"/>
    <property type="molecule type" value="Genomic_DNA"/>
</dbReference>
<dbReference type="AlphaFoldDB" id="K9H0Z7"/>
<keyword evidence="4 6" id="KW-1133">Transmembrane helix</keyword>
<protein>
    <submittedName>
        <fullName evidence="8">Type IV prepilin peptidase TadV/CpaA</fullName>
    </submittedName>
</protein>
<feature type="transmembrane region" description="Helical" evidence="6">
    <location>
        <begin position="159"/>
        <end position="179"/>
    </location>
</feature>
<dbReference type="GO" id="GO:0005886">
    <property type="term" value="C:plasma membrane"/>
    <property type="evidence" value="ECO:0007669"/>
    <property type="project" value="UniProtKB-SubCell"/>
</dbReference>
<keyword evidence="9" id="KW-1185">Reference proteome</keyword>
<keyword evidence="5 6" id="KW-0472">Membrane</keyword>
<evidence type="ECO:0000256" key="5">
    <source>
        <dbReference type="ARBA" id="ARBA00023136"/>
    </source>
</evidence>
<feature type="transmembrane region" description="Helical" evidence="6">
    <location>
        <begin position="12"/>
        <end position="33"/>
    </location>
</feature>
<dbReference type="PANTHER" id="PTHR36506:SF1">
    <property type="entry name" value="PREFLAGELLIN PEPTIDASE"/>
    <property type="match status" value="1"/>
</dbReference>
<dbReference type="Proteomes" id="UP000009881">
    <property type="component" value="Unassembled WGS sequence"/>
</dbReference>